<dbReference type="KEGG" id="ccin:107268709"/>
<dbReference type="SUPFAM" id="SSF57302">
    <property type="entry name" value="Snake toxin-like"/>
    <property type="match status" value="1"/>
</dbReference>
<accession>A0AAJ7BZ05</accession>
<name>A0AAJ7BZ05_CEPCN</name>
<gene>
    <name evidence="3" type="primary">LOC107268709</name>
</gene>
<dbReference type="GeneID" id="107268709"/>
<evidence type="ECO:0000313" key="3">
    <source>
        <dbReference type="RefSeq" id="XP_015597234.1"/>
    </source>
</evidence>
<dbReference type="CDD" id="cd00117">
    <property type="entry name" value="TFP"/>
    <property type="match status" value="1"/>
</dbReference>
<dbReference type="Proteomes" id="UP000694920">
    <property type="component" value="Unplaced"/>
</dbReference>
<protein>
    <submittedName>
        <fullName evidence="3">Uncharacterized protein LOC107268709</fullName>
    </submittedName>
</protein>
<dbReference type="AlphaFoldDB" id="A0AAJ7BZ05"/>
<feature type="chain" id="PRO_5042566331" evidence="1">
    <location>
        <begin position="30"/>
        <end position="131"/>
    </location>
</feature>
<keyword evidence="1" id="KW-0732">Signal</keyword>
<feature type="signal peptide" evidence="1">
    <location>
        <begin position="1"/>
        <end position="29"/>
    </location>
</feature>
<sequence>MTSATMISTRVFLPVTLVALVLCIGVTQAVRCYKCGQYNDGVGSITPCINHTAQMHLKECPSSSEWCIKYVSEGSTVRDCVTTCVEKETWSTRSYCCNEDGCNSGHSLTSSSATICIFAAALILLGHSLRG</sequence>
<evidence type="ECO:0000313" key="2">
    <source>
        <dbReference type="Proteomes" id="UP000694920"/>
    </source>
</evidence>
<dbReference type="InterPro" id="IPR045860">
    <property type="entry name" value="Snake_toxin-like_sf"/>
</dbReference>
<organism evidence="2 3">
    <name type="scientific">Cephus cinctus</name>
    <name type="common">Wheat stem sawfly</name>
    <dbReference type="NCBI Taxonomy" id="211228"/>
    <lineage>
        <taxon>Eukaryota</taxon>
        <taxon>Metazoa</taxon>
        <taxon>Ecdysozoa</taxon>
        <taxon>Arthropoda</taxon>
        <taxon>Hexapoda</taxon>
        <taxon>Insecta</taxon>
        <taxon>Pterygota</taxon>
        <taxon>Neoptera</taxon>
        <taxon>Endopterygota</taxon>
        <taxon>Hymenoptera</taxon>
        <taxon>Cephoidea</taxon>
        <taxon>Cephidae</taxon>
        <taxon>Cephus</taxon>
    </lineage>
</organism>
<dbReference type="RefSeq" id="XP_015597234.1">
    <property type="nucleotide sequence ID" value="XM_015741748.2"/>
</dbReference>
<proteinExistence type="predicted"/>
<keyword evidence="2" id="KW-1185">Reference proteome</keyword>
<evidence type="ECO:0000256" key="1">
    <source>
        <dbReference type="SAM" id="SignalP"/>
    </source>
</evidence>
<reference evidence="3" key="1">
    <citation type="submission" date="2025-08" db="UniProtKB">
        <authorList>
            <consortium name="RefSeq"/>
        </authorList>
    </citation>
    <scope>IDENTIFICATION</scope>
</reference>